<accession>A0A843VG59</accession>
<dbReference type="Proteomes" id="UP000652761">
    <property type="component" value="Unassembled WGS sequence"/>
</dbReference>
<dbReference type="OrthoDB" id="1884773at2759"/>
<evidence type="ECO:0000259" key="5">
    <source>
        <dbReference type="PROSITE" id="PS50927"/>
    </source>
</evidence>
<feature type="chain" id="PRO_5032848910" description="Bulb-type lectin domain-containing protein" evidence="4">
    <location>
        <begin position="25"/>
        <end position="351"/>
    </location>
</feature>
<evidence type="ECO:0000256" key="2">
    <source>
        <dbReference type="ARBA" id="ARBA00022737"/>
    </source>
</evidence>
<comment type="caution">
    <text evidence="6">The sequence shown here is derived from an EMBL/GenBank/DDBJ whole genome shotgun (WGS) entry which is preliminary data.</text>
</comment>
<keyword evidence="1" id="KW-0348">Hemagglutinin</keyword>
<keyword evidence="4" id="KW-0732">Signal</keyword>
<evidence type="ECO:0000256" key="3">
    <source>
        <dbReference type="ARBA" id="ARBA00023035"/>
    </source>
</evidence>
<evidence type="ECO:0000256" key="4">
    <source>
        <dbReference type="SAM" id="SignalP"/>
    </source>
</evidence>
<dbReference type="GO" id="GO:0005537">
    <property type="term" value="F:D-mannose binding"/>
    <property type="evidence" value="ECO:0007669"/>
    <property type="project" value="UniProtKB-KW"/>
</dbReference>
<dbReference type="PANTHER" id="PTHR32444">
    <property type="entry name" value="BULB-TYPE LECTIN DOMAIN-CONTAINING PROTEIN"/>
    <property type="match status" value="1"/>
</dbReference>
<gene>
    <name evidence="6" type="ORF">Taro_027609</name>
</gene>
<proteinExistence type="predicted"/>
<dbReference type="InterPro" id="IPR001480">
    <property type="entry name" value="Bulb-type_lectin_dom"/>
</dbReference>
<protein>
    <recommendedName>
        <fullName evidence="5">Bulb-type lectin domain-containing protein</fullName>
    </recommendedName>
</protein>
<dbReference type="Gene3D" id="2.90.10.10">
    <property type="entry name" value="Bulb-type lectin domain"/>
    <property type="match status" value="1"/>
</dbReference>
<dbReference type="GO" id="GO:0051707">
    <property type="term" value="P:response to other organism"/>
    <property type="evidence" value="ECO:0007669"/>
    <property type="project" value="UniProtKB-ARBA"/>
</dbReference>
<evidence type="ECO:0000313" key="7">
    <source>
        <dbReference type="Proteomes" id="UP000652761"/>
    </source>
</evidence>
<dbReference type="InterPro" id="IPR036426">
    <property type="entry name" value="Bulb-type_lectin_dom_sf"/>
</dbReference>
<dbReference type="CDD" id="cd00028">
    <property type="entry name" value="B_lectin"/>
    <property type="match status" value="1"/>
</dbReference>
<feature type="domain" description="Bulb-type lectin" evidence="5">
    <location>
        <begin position="1"/>
        <end position="115"/>
    </location>
</feature>
<dbReference type="AlphaFoldDB" id="A0A843VG59"/>
<feature type="signal peptide" evidence="4">
    <location>
        <begin position="1"/>
        <end position="24"/>
    </location>
</feature>
<keyword evidence="7" id="KW-1185">Reference proteome</keyword>
<reference evidence="6" key="1">
    <citation type="submission" date="2017-07" db="EMBL/GenBank/DDBJ databases">
        <title>Taro Niue Genome Assembly and Annotation.</title>
        <authorList>
            <person name="Atibalentja N."/>
            <person name="Keating K."/>
            <person name="Fields C.J."/>
        </authorList>
    </citation>
    <scope>NUCLEOTIDE SEQUENCE</scope>
    <source>
        <strain evidence="6">Niue_2</strain>
        <tissue evidence="6">Leaf</tissue>
    </source>
</reference>
<sequence length="351" mass="38566">MATSSSQQKPFLYLFSISAAITLAQVPSSQMFTYVHEGEEPFFCWVWDANRGRPVGENTTLTFGTNGNLVLAEADGRVVWSTNTTNKAMVGLRLLSSGNLVLHDSRGWFMWQSFDHPTDTHFADQSLCLSSLTKLMSHKSETENLEGMYSMVLEHRVLTLYMDASTKPLPYGQLLTFTSPANVTLTAEDEGNNAWSVSLMLSTSGGRSLVQPKYNTTNSILRLQIDGNLVVYTYNEQVDSEPTDRTLVYFSDNIRGVSRCELPSKCGSLGMCKDEMCVAYPTPKGLLGWSEDCSPLKLGLCKAGAANAAGYNKVVGVENFLSRFVKGEGPVKVDECKSKCGSDCNCLGFLY</sequence>
<dbReference type="SUPFAM" id="SSF51110">
    <property type="entry name" value="alpha-D-mannose-specific plant lectins"/>
    <property type="match status" value="1"/>
</dbReference>
<dbReference type="PROSITE" id="PS50927">
    <property type="entry name" value="BULB_LECTIN"/>
    <property type="match status" value="1"/>
</dbReference>
<dbReference type="PANTHER" id="PTHR32444:SF10">
    <property type="entry name" value="CURCULIN-LIKE (MANNOSE-BINDING) LECTIN FAMILY PROTEIN-RELATED"/>
    <property type="match status" value="1"/>
</dbReference>
<dbReference type="EMBL" id="NMUH01001734">
    <property type="protein sequence ID" value="MQL94945.1"/>
    <property type="molecule type" value="Genomic_DNA"/>
</dbReference>
<keyword evidence="2" id="KW-0677">Repeat</keyword>
<evidence type="ECO:0000313" key="6">
    <source>
        <dbReference type="EMBL" id="MQL94945.1"/>
    </source>
</evidence>
<dbReference type="SMART" id="SM00108">
    <property type="entry name" value="B_lectin"/>
    <property type="match status" value="1"/>
</dbReference>
<name>A0A843VG59_COLES</name>
<evidence type="ECO:0000256" key="1">
    <source>
        <dbReference type="ARBA" id="ARBA00022546"/>
    </source>
</evidence>
<keyword evidence="3" id="KW-0465">Mannose-binding</keyword>
<organism evidence="6 7">
    <name type="scientific">Colocasia esculenta</name>
    <name type="common">Wild taro</name>
    <name type="synonym">Arum esculentum</name>
    <dbReference type="NCBI Taxonomy" id="4460"/>
    <lineage>
        <taxon>Eukaryota</taxon>
        <taxon>Viridiplantae</taxon>
        <taxon>Streptophyta</taxon>
        <taxon>Embryophyta</taxon>
        <taxon>Tracheophyta</taxon>
        <taxon>Spermatophyta</taxon>
        <taxon>Magnoliopsida</taxon>
        <taxon>Liliopsida</taxon>
        <taxon>Araceae</taxon>
        <taxon>Aroideae</taxon>
        <taxon>Colocasieae</taxon>
        <taxon>Colocasia</taxon>
    </lineage>
</organism>
<keyword evidence="3" id="KW-0430">Lectin</keyword>
<dbReference type="Pfam" id="PF01453">
    <property type="entry name" value="B_lectin"/>
    <property type="match status" value="1"/>
</dbReference>